<reference evidence="2" key="2">
    <citation type="journal article" date="2017" name="Nat. Plants">
        <title>The Aegilops tauschii genome reveals multiple impacts of transposons.</title>
        <authorList>
            <person name="Zhao G."/>
            <person name="Zou C."/>
            <person name="Li K."/>
            <person name="Wang K."/>
            <person name="Li T."/>
            <person name="Gao L."/>
            <person name="Zhang X."/>
            <person name="Wang H."/>
            <person name="Yang Z."/>
            <person name="Liu X."/>
            <person name="Jiang W."/>
            <person name="Mao L."/>
            <person name="Kong X."/>
            <person name="Jiao Y."/>
            <person name="Jia J."/>
        </authorList>
    </citation>
    <scope>NUCLEOTIDE SEQUENCE [LARGE SCALE GENOMIC DNA]</scope>
    <source>
        <strain evidence="2">cv. AL8/78</strain>
    </source>
</reference>
<protein>
    <submittedName>
        <fullName evidence="1">Uncharacterized protein</fullName>
    </submittedName>
</protein>
<reference evidence="1" key="5">
    <citation type="journal article" date="2021" name="G3 (Bethesda)">
        <title>Aegilops tauschii genome assembly Aet v5.0 features greater sequence contiguity and improved annotation.</title>
        <authorList>
            <person name="Wang L."/>
            <person name="Zhu T."/>
            <person name="Rodriguez J.C."/>
            <person name="Deal K.R."/>
            <person name="Dubcovsky J."/>
            <person name="McGuire P.E."/>
            <person name="Lux T."/>
            <person name="Spannagl M."/>
            <person name="Mayer K.F.X."/>
            <person name="Baldrich P."/>
            <person name="Meyers B.C."/>
            <person name="Huo N."/>
            <person name="Gu Y.Q."/>
            <person name="Zhou H."/>
            <person name="Devos K.M."/>
            <person name="Bennetzen J.L."/>
            <person name="Unver T."/>
            <person name="Budak H."/>
            <person name="Gulick P.J."/>
            <person name="Galiba G."/>
            <person name="Kalapos B."/>
            <person name="Nelson D.R."/>
            <person name="Li P."/>
            <person name="You F.M."/>
            <person name="Luo M.C."/>
            <person name="Dvorak J."/>
        </authorList>
    </citation>
    <scope>NUCLEOTIDE SEQUENCE [LARGE SCALE GENOMIC DNA]</scope>
    <source>
        <strain evidence="1">cv. AL8/78</strain>
    </source>
</reference>
<organism evidence="1 2">
    <name type="scientific">Aegilops tauschii subsp. strangulata</name>
    <name type="common">Goatgrass</name>
    <dbReference type="NCBI Taxonomy" id="200361"/>
    <lineage>
        <taxon>Eukaryota</taxon>
        <taxon>Viridiplantae</taxon>
        <taxon>Streptophyta</taxon>
        <taxon>Embryophyta</taxon>
        <taxon>Tracheophyta</taxon>
        <taxon>Spermatophyta</taxon>
        <taxon>Magnoliopsida</taxon>
        <taxon>Liliopsida</taxon>
        <taxon>Poales</taxon>
        <taxon>Poaceae</taxon>
        <taxon>BOP clade</taxon>
        <taxon>Pooideae</taxon>
        <taxon>Triticodae</taxon>
        <taxon>Triticeae</taxon>
        <taxon>Triticinae</taxon>
        <taxon>Aegilops</taxon>
    </lineage>
</organism>
<reference evidence="2" key="1">
    <citation type="journal article" date="2014" name="Science">
        <title>Ancient hybridizations among the ancestral genomes of bread wheat.</title>
        <authorList>
            <consortium name="International Wheat Genome Sequencing Consortium,"/>
            <person name="Marcussen T."/>
            <person name="Sandve S.R."/>
            <person name="Heier L."/>
            <person name="Spannagl M."/>
            <person name="Pfeifer M."/>
            <person name="Jakobsen K.S."/>
            <person name="Wulff B.B."/>
            <person name="Steuernagel B."/>
            <person name="Mayer K.F."/>
            <person name="Olsen O.A."/>
        </authorList>
    </citation>
    <scope>NUCLEOTIDE SEQUENCE [LARGE SCALE GENOMIC DNA]</scope>
    <source>
        <strain evidence="2">cv. AL8/78</strain>
    </source>
</reference>
<dbReference type="EnsemblPlants" id="AET7Gv20195100.1">
    <property type="protein sequence ID" value="AET7Gv20195100.1"/>
    <property type="gene ID" value="AET7Gv20195100"/>
</dbReference>
<reference evidence="1" key="4">
    <citation type="submission" date="2019-03" db="UniProtKB">
        <authorList>
            <consortium name="EnsemblPlants"/>
        </authorList>
    </citation>
    <scope>IDENTIFICATION</scope>
</reference>
<evidence type="ECO:0000313" key="1">
    <source>
        <dbReference type="EnsemblPlants" id="AET7Gv20195100.1"/>
    </source>
</evidence>
<keyword evidence="2" id="KW-1185">Reference proteome</keyword>
<proteinExistence type="predicted"/>
<dbReference type="AlphaFoldDB" id="A0A453QK60"/>
<evidence type="ECO:0000313" key="2">
    <source>
        <dbReference type="Proteomes" id="UP000015105"/>
    </source>
</evidence>
<sequence length="39" mass="4131">MLLFVRRLMLDNSALHPLGSGADILAGSVLSLCSYLVPS</sequence>
<accession>A0A453QK60</accession>
<reference evidence="1" key="3">
    <citation type="journal article" date="2017" name="Nature">
        <title>Genome sequence of the progenitor of the wheat D genome Aegilops tauschii.</title>
        <authorList>
            <person name="Luo M.C."/>
            <person name="Gu Y.Q."/>
            <person name="Puiu D."/>
            <person name="Wang H."/>
            <person name="Twardziok S.O."/>
            <person name="Deal K.R."/>
            <person name="Huo N."/>
            <person name="Zhu T."/>
            <person name="Wang L."/>
            <person name="Wang Y."/>
            <person name="McGuire P.E."/>
            <person name="Liu S."/>
            <person name="Long H."/>
            <person name="Ramasamy R.K."/>
            <person name="Rodriguez J.C."/>
            <person name="Van S.L."/>
            <person name="Yuan L."/>
            <person name="Wang Z."/>
            <person name="Xia Z."/>
            <person name="Xiao L."/>
            <person name="Anderson O.D."/>
            <person name="Ouyang S."/>
            <person name="Liang Y."/>
            <person name="Zimin A.V."/>
            <person name="Pertea G."/>
            <person name="Qi P."/>
            <person name="Bennetzen J.L."/>
            <person name="Dai X."/>
            <person name="Dawson M.W."/>
            <person name="Muller H.G."/>
            <person name="Kugler K."/>
            <person name="Rivarola-Duarte L."/>
            <person name="Spannagl M."/>
            <person name="Mayer K.F.X."/>
            <person name="Lu F.H."/>
            <person name="Bevan M.W."/>
            <person name="Leroy P."/>
            <person name="Li P."/>
            <person name="You F.M."/>
            <person name="Sun Q."/>
            <person name="Liu Z."/>
            <person name="Lyons E."/>
            <person name="Wicker T."/>
            <person name="Salzberg S.L."/>
            <person name="Devos K.M."/>
            <person name="Dvorak J."/>
        </authorList>
    </citation>
    <scope>NUCLEOTIDE SEQUENCE [LARGE SCALE GENOMIC DNA]</scope>
    <source>
        <strain evidence="1">cv. AL8/78</strain>
    </source>
</reference>
<name>A0A453QK60_AEGTS</name>
<dbReference type="Proteomes" id="UP000015105">
    <property type="component" value="Chromosome 7D"/>
</dbReference>
<dbReference type="Gramene" id="AET7Gv20195100.1">
    <property type="protein sequence ID" value="AET7Gv20195100.1"/>
    <property type="gene ID" value="AET7Gv20195100"/>
</dbReference>